<dbReference type="EMBL" id="LR796937">
    <property type="protein sequence ID" value="CAB4176726.1"/>
    <property type="molecule type" value="Genomic_DNA"/>
</dbReference>
<sequence>MSDIVFPTPHVCDDSCPIQGVMFPSEIVVSTEDLQMDRVYNNCPDDLYLPVTSIHFYGRTHPNEIFADDSEIDGITLGFVGSTVEDAVIRIAEELQYRDPTFAPRLLASITYSAMDRWKEESEVANCKARAQILQWAKNNHSDLSALEEILPSSLQEK</sequence>
<protein>
    <submittedName>
        <fullName evidence="1">Uncharacterized protein</fullName>
    </submittedName>
</protein>
<proteinExistence type="predicted"/>
<reference evidence="1" key="1">
    <citation type="submission" date="2020-05" db="EMBL/GenBank/DDBJ databases">
        <authorList>
            <person name="Chiriac C."/>
            <person name="Salcher M."/>
            <person name="Ghai R."/>
            <person name="Kavagutti S V."/>
        </authorList>
    </citation>
    <scope>NUCLEOTIDE SEQUENCE</scope>
</reference>
<name>A0A6J5Q350_9CAUD</name>
<gene>
    <name evidence="1" type="ORF">UFOVP978_57</name>
</gene>
<evidence type="ECO:0000313" key="1">
    <source>
        <dbReference type="EMBL" id="CAB4176726.1"/>
    </source>
</evidence>
<accession>A0A6J5Q350</accession>
<organism evidence="1">
    <name type="scientific">uncultured Caudovirales phage</name>
    <dbReference type="NCBI Taxonomy" id="2100421"/>
    <lineage>
        <taxon>Viruses</taxon>
        <taxon>Duplodnaviria</taxon>
        <taxon>Heunggongvirae</taxon>
        <taxon>Uroviricota</taxon>
        <taxon>Caudoviricetes</taxon>
        <taxon>Peduoviridae</taxon>
        <taxon>Maltschvirus</taxon>
        <taxon>Maltschvirus maltsch</taxon>
    </lineage>
</organism>